<keyword evidence="4" id="KW-1185">Reference proteome</keyword>
<dbReference type="Proteomes" id="UP001418222">
    <property type="component" value="Unassembled WGS sequence"/>
</dbReference>
<dbReference type="Pfam" id="PF00097">
    <property type="entry name" value="zf-C3HC4"/>
    <property type="match status" value="1"/>
</dbReference>
<dbReference type="EMBL" id="JBBWWQ010000015">
    <property type="protein sequence ID" value="KAK8928646.1"/>
    <property type="molecule type" value="Genomic_DNA"/>
</dbReference>
<sequence length="104" mass="11532">MVNRKGAAFIPCGHTFCRACSRALVTSRGNLLITVNSYLLIPSSKRTEIMKTSIPVTENLPANEQAKNQFLCVIGFRPKPIPAKRTHPKLTNKLITFINFSSSN</sequence>
<dbReference type="PANTHER" id="PTHR46629">
    <property type="entry name" value="OS01G0917900 PROTEIN"/>
    <property type="match status" value="1"/>
</dbReference>
<evidence type="ECO:0000256" key="1">
    <source>
        <dbReference type="ARBA" id="ARBA00022723"/>
    </source>
</evidence>
<evidence type="ECO:0000259" key="2">
    <source>
        <dbReference type="Pfam" id="PF00097"/>
    </source>
</evidence>
<accession>A0AAP0FZQ6</accession>
<dbReference type="SUPFAM" id="SSF57850">
    <property type="entry name" value="RING/U-box"/>
    <property type="match status" value="1"/>
</dbReference>
<evidence type="ECO:0000313" key="3">
    <source>
        <dbReference type="EMBL" id="KAK8928646.1"/>
    </source>
</evidence>
<dbReference type="AlphaFoldDB" id="A0AAP0FZQ6"/>
<proteinExistence type="predicted"/>
<comment type="caution">
    <text evidence="3">The sequence shown here is derived from an EMBL/GenBank/DDBJ whole genome shotgun (WGS) entry which is preliminary data.</text>
</comment>
<organism evidence="3 4">
    <name type="scientific">Platanthera zijinensis</name>
    <dbReference type="NCBI Taxonomy" id="2320716"/>
    <lineage>
        <taxon>Eukaryota</taxon>
        <taxon>Viridiplantae</taxon>
        <taxon>Streptophyta</taxon>
        <taxon>Embryophyta</taxon>
        <taxon>Tracheophyta</taxon>
        <taxon>Spermatophyta</taxon>
        <taxon>Magnoliopsida</taxon>
        <taxon>Liliopsida</taxon>
        <taxon>Asparagales</taxon>
        <taxon>Orchidaceae</taxon>
        <taxon>Orchidoideae</taxon>
        <taxon>Orchideae</taxon>
        <taxon>Orchidinae</taxon>
        <taxon>Platanthera</taxon>
    </lineage>
</organism>
<dbReference type="GO" id="GO:0046872">
    <property type="term" value="F:metal ion binding"/>
    <property type="evidence" value="ECO:0007669"/>
    <property type="project" value="UniProtKB-KW"/>
</dbReference>
<protein>
    <recommendedName>
        <fullName evidence="2">Zinc finger C3HC4 RING-type domain-containing protein</fullName>
    </recommendedName>
</protein>
<dbReference type="CDD" id="cd16449">
    <property type="entry name" value="RING-HC"/>
    <property type="match status" value="1"/>
</dbReference>
<dbReference type="InterPro" id="IPR018957">
    <property type="entry name" value="Znf_C3HC4_RING-type"/>
</dbReference>
<keyword evidence="1" id="KW-0479">Metal-binding</keyword>
<name>A0AAP0FZQ6_9ASPA</name>
<gene>
    <name evidence="3" type="ORF">KSP39_PZI017121</name>
</gene>
<reference evidence="3 4" key="1">
    <citation type="journal article" date="2022" name="Nat. Plants">
        <title>Genomes of leafy and leafless Platanthera orchids illuminate the evolution of mycoheterotrophy.</title>
        <authorList>
            <person name="Li M.H."/>
            <person name="Liu K.W."/>
            <person name="Li Z."/>
            <person name="Lu H.C."/>
            <person name="Ye Q.L."/>
            <person name="Zhang D."/>
            <person name="Wang J.Y."/>
            <person name="Li Y.F."/>
            <person name="Zhong Z.M."/>
            <person name="Liu X."/>
            <person name="Yu X."/>
            <person name="Liu D.K."/>
            <person name="Tu X.D."/>
            <person name="Liu B."/>
            <person name="Hao Y."/>
            <person name="Liao X.Y."/>
            <person name="Jiang Y.T."/>
            <person name="Sun W.H."/>
            <person name="Chen J."/>
            <person name="Chen Y.Q."/>
            <person name="Ai Y."/>
            <person name="Zhai J.W."/>
            <person name="Wu S.S."/>
            <person name="Zhou Z."/>
            <person name="Hsiao Y.Y."/>
            <person name="Wu W.L."/>
            <person name="Chen Y.Y."/>
            <person name="Lin Y.F."/>
            <person name="Hsu J.L."/>
            <person name="Li C.Y."/>
            <person name="Wang Z.W."/>
            <person name="Zhao X."/>
            <person name="Zhong W.Y."/>
            <person name="Ma X.K."/>
            <person name="Ma L."/>
            <person name="Huang J."/>
            <person name="Chen G.Z."/>
            <person name="Huang M.Z."/>
            <person name="Huang L."/>
            <person name="Peng D.H."/>
            <person name="Luo Y.B."/>
            <person name="Zou S.Q."/>
            <person name="Chen S.P."/>
            <person name="Lan S."/>
            <person name="Tsai W.C."/>
            <person name="Van de Peer Y."/>
            <person name="Liu Z.J."/>
        </authorList>
    </citation>
    <scope>NUCLEOTIDE SEQUENCE [LARGE SCALE GENOMIC DNA]</scope>
    <source>
        <strain evidence="3">Lor287</strain>
    </source>
</reference>
<evidence type="ECO:0000313" key="4">
    <source>
        <dbReference type="Proteomes" id="UP001418222"/>
    </source>
</evidence>
<feature type="domain" description="Zinc finger C3HC4 RING-type" evidence="2">
    <location>
        <begin position="9"/>
        <end position="28"/>
    </location>
</feature>